<feature type="compositionally biased region" description="Basic residues" evidence="1">
    <location>
        <begin position="113"/>
        <end position="122"/>
    </location>
</feature>
<gene>
    <name evidence="2" type="ORF">VaNZ11_008875</name>
</gene>
<feature type="non-terminal residue" evidence="2">
    <location>
        <position position="341"/>
    </location>
</feature>
<name>A0ABQ5S7M6_9CHLO</name>
<organism evidence="2 3">
    <name type="scientific">Volvox africanus</name>
    <dbReference type="NCBI Taxonomy" id="51714"/>
    <lineage>
        <taxon>Eukaryota</taxon>
        <taxon>Viridiplantae</taxon>
        <taxon>Chlorophyta</taxon>
        <taxon>core chlorophytes</taxon>
        <taxon>Chlorophyceae</taxon>
        <taxon>CS clade</taxon>
        <taxon>Chlamydomonadales</taxon>
        <taxon>Volvocaceae</taxon>
        <taxon>Volvox</taxon>
    </lineage>
</organism>
<keyword evidence="3" id="KW-1185">Reference proteome</keyword>
<reference evidence="2 3" key="1">
    <citation type="journal article" date="2023" name="IScience">
        <title>Expanded male sex-determining region conserved during the evolution of homothallism in the green alga Volvox.</title>
        <authorList>
            <person name="Yamamoto K."/>
            <person name="Matsuzaki R."/>
            <person name="Mahakham W."/>
            <person name="Heman W."/>
            <person name="Sekimoto H."/>
            <person name="Kawachi M."/>
            <person name="Minakuchi Y."/>
            <person name="Toyoda A."/>
            <person name="Nozaki H."/>
        </authorList>
    </citation>
    <scope>NUCLEOTIDE SEQUENCE [LARGE SCALE GENOMIC DNA]</scope>
    <source>
        <strain evidence="2 3">NIES-4468</strain>
    </source>
</reference>
<dbReference type="InterPro" id="IPR010298">
    <property type="entry name" value="YacP-like"/>
</dbReference>
<dbReference type="PANTHER" id="PTHR34547">
    <property type="entry name" value="YACP-LIKE NYN DOMAIN PROTEIN"/>
    <property type="match status" value="1"/>
</dbReference>
<feature type="region of interest" description="Disordered" evidence="1">
    <location>
        <begin position="34"/>
        <end position="73"/>
    </location>
</feature>
<dbReference type="PANTHER" id="PTHR34547:SF1">
    <property type="entry name" value="YACP-LIKE NYN DOMAIN PROTEIN"/>
    <property type="match status" value="1"/>
</dbReference>
<proteinExistence type="predicted"/>
<protein>
    <recommendedName>
        <fullName evidence="4">NYN domain-containing protein</fullName>
    </recommendedName>
</protein>
<dbReference type="Proteomes" id="UP001165090">
    <property type="component" value="Unassembled WGS sequence"/>
</dbReference>
<evidence type="ECO:0000313" key="2">
    <source>
        <dbReference type="EMBL" id="GLI65332.1"/>
    </source>
</evidence>
<dbReference type="EMBL" id="BSDZ01000023">
    <property type="protein sequence ID" value="GLI65332.1"/>
    <property type="molecule type" value="Genomic_DNA"/>
</dbReference>
<dbReference type="Pfam" id="PF05991">
    <property type="entry name" value="NYN_YacP"/>
    <property type="match status" value="1"/>
</dbReference>
<evidence type="ECO:0000256" key="1">
    <source>
        <dbReference type="SAM" id="MobiDB-lite"/>
    </source>
</evidence>
<sequence>MKYEGLTLSRGHHRLLPKLSVFLRLPSSTLTFRPKWPSSRNTRLASAASAAGRGTPGDKDGASGKRLPQQVCAGAPSSPLIHHICCVQLDDSEDDVPQPGQPTILQQRPTAPLRRKSYRRTKEKAEESRKQRAEYRVQLAAATKQGRVSYIDPSSTPAPDALRVVLVDGYNVVYACPELRRLADFSLQDARYALNRMAVAYAATYDIRVYVVYDAMGSNRNVNTLERLSPGAVAVFSAESEADTYIEKAAGKLKRRGAQQVMIVSNDRYVQSNAIDQDYVIYPVQLDTWLDQAHRAVTSGVRTGRPGGTAAVPGPVLELFSPSIASVSTVGEDNDDGEVQG</sequence>
<evidence type="ECO:0000313" key="3">
    <source>
        <dbReference type="Proteomes" id="UP001165090"/>
    </source>
</evidence>
<accession>A0ABQ5S7M6</accession>
<feature type="region of interest" description="Disordered" evidence="1">
    <location>
        <begin position="92"/>
        <end position="131"/>
    </location>
</feature>
<evidence type="ECO:0008006" key="4">
    <source>
        <dbReference type="Google" id="ProtNLM"/>
    </source>
</evidence>
<comment type="caution">
    <text evidence="2">The sequence shown here is derived from an EMBL/GenBank/DDBJ whole genome shotgun (WGS) entry which is preliminary data.</text>
</comment>